<accession>A0A9J6FBB0</accession>
<evidence type="ECO:0000313" key="1">
    <source>
        <dbReference type="EMBL" id="KAH9359999.1"/>
    </source>
</evidence>
<keyword evidence="2" id="KW-1185">Reference proteome</keyword>
<organism evidence="1 2">
    <name type="scientific">Haemaphysalis longicornis</name>
    <name type="common">Bush tick</name>
    <dbReference type="NCBI Taxonomy" id="44386"/>
    <lineage>
        <taxon>Eukaryota</taxon>
        <taxon>Metazoa</taxon>
        <taxon>Ecdysozoa</taxon>
        <taxon>Arthropoda</taxon>
        <taxon>Chelicerata</taxon>
        <taxon>Arachnida</taxon>
        <taxon>Acari</taxon>
        <taxon>Parasitiformes</taxon>
        <taxon>Ixodida</taxon>
        <taxon>Ixodoidea</taxon>
        <taxon>Ixodidae</taxon>
        <taxon>Haemaphysalinae</taxon>
        <taxon>Haemaphysalis</taxon>
    </lineage>
</organism>
<dbReference type="GO" id="GO:0004867">
    <property type="term" value="F:serine-type endopeptidase inhibitor activity"/>
    <property type="evidence" value="ECO:0007669"/>
    <property type="project" value="InterPro"/>
</dbReference>
<dbReference type="InterPro" id="IPR036880">
    <property type="entry name" value="Kunitz_BPTI_sf"/>
</dbReference>
<dbReference type="Gene3D" id="4.10.410.10">
    <property type="entry name" value="Pancreatic trypsin inhibitor Kunitz domain"/>
    <property type="match status" value="1"/>
</dbReference>
<dbReference type="VEuPathDB" id="VectorBase:HLOH_058035"/>
<sequence>MAVQLYALVLTQDVVDGQWFFDGRKCTRWGFPRGTCLPADHRGVFRSLDDCRRHCVHRWDRSCDEVPPAETCSLRQLRHAYFADMQAEGGVRCVNTSRRTLMHRRCLIGSNQFPSLAACRKACMRK</sequence>
<dbReference type="EMBL" id="JABSTR010000001">
    <property type="protein sequence ID" value="KAH9359999.1"/>
    <property type="molecule type" value="Genomic_DNA"/>
</dbReference>
<dbReference type="OrthoDB" id="6478338at2759"/>
<name>A0A9J6FBB0_HAELO</name>
<dbReference type="AlphaFoldDB" id="A0A9J6FBB0"/>
<dbReference type="Proteomes" id="UP000821853">
    <property type="component" value="Chromosome 1"/>
</dbReference>
<dbReference type="OMA" id="AHECRTQ"/>
<reference evidence="1 2" key="1">
    <citation type="journal article" date="2020" name="Cell">
        <title>Large-Scale Comparative Analyses of Tick Genomes Elucidate Their Genetic Diversity and Vector Capacities.</title>
        <authorList>
            <consortium name="Tick Genome and Microbiome Consortium (TIGMIC)"/>
            <person name="Jia N."/>
            <person name="Wang J."/>
            <person name="Shi W."/>
            <person name="Du L."/>
            <person name="Sun Y."/>
            <person name="Zhan W."/>
            <person name="Jiang J.F."/>
            <person name="Wang Q."/>
            <person name="Zhang B."/>
            <person name="Ji P."/>
            <person name="Bell-Sakyi L."/>
            <person name="Cui X.M."/>
            <person name="Yuan T.T."/>
            <person name="Jiang B.G."/>
            <person name="Yang W.F."/>
            <person name="Lam T.T."/>
            <person name="Chang Q.C."/>
            <person name="Ding S.J."/>
            <person name="Wang X.J."/>
            <person name="Zhu J.G."/>
            <person name="Ruan X.D."/>
            <person name="Zhao L."/>
            <person name="Wei J.T."/>
            <person name="Ye R.Z."/>
            <person name="Que T.C."/>
            <person name="Du C.H."/>
            <person name="Zhou Y.H."/>
            <person name="Cheng J.X."/>
            <person name="Dai P.F."/>
            <person name="Guo W.B."/>
            <person name="Han X.H."/>
            <person name="Huang E.J."/>
            <person name="Li L.F."/>
            <person name="Wei W."/>
            <person name="Gao Y.C."/>
            <person name="Liu J.Z."/>
            <person name="Shao H.Z."/>
            <person name="Wang X."/>
            <person name="Wang C.C."/>
            <person name="Yang T.C."/>
            <person name="Huo Q.B."/>
            <person name="Li W."/>
            <person name="Chen H.Y."/>
            <person name="Chen S.E."/>
            <person name="Zhou L.G."/>
            <person name="Ni X.B."/>
            <person name="Tian J.H."/>
            <person name="Sheng Y."/>
            <person name="Liu T."/>
            <person name="Pan Y.S."/>
            <person name="Xia L.Y."/>
            <person name="Li J."/>
            <person name="Zhao F."/>
            <person name="Cao W.C."/>
        </authorList>
    </citation>
    <scope>NUCLEOTIDE SEQUENCE [LARGE SCALE GENOMIC DNA]</scope>
    <source>
        <strain evidence="1">HaeL-2018</strain>
    </source>
</reference>
<proteinExistence type="predicted"/>
<gene>
    <name evidence="1" type="ORF">HPB48_019529</name>
</gene>
<comment type="caution">
    <text evidence="1">The sequence shown here is derived from an EMBL/GenBank/DDBJ whole genome shotgun (WGS) entry which is preliminary data.</text>
</comment>
<evidence type="ECO:0000313" key="2">
    <source>
        <dbReference type="Proteomes" id="UP000821853"/>
    </source>
</evidence>
<protein>
    <submittedName>
        <fullName evidence="1">Uncharacterized protein</fullName>
    </submittedName>
</protein>